<dbReference type="RefSeq" id="WP_229691140.1">
    <property type="nucleotide sequence ID" value="NZ_BMNT01000015.1"/>
</dbReference>
<feature type="compositionally biased region" description="Basic and acidic residues" evidence="4">
    <location>
        <begin position="208"/>
        <end position="227"/>
    </location>
</feature>
<evidence type="ECO:0000256" key="3">
    <source>
        <dbReference type="ARBA" id="ARBA00022840"/>
    </source>
</evidence>
<feature type="region of interest" description="Disordered" evidence="4">
    <location>
        <begin position="157"/>
        <end position="190"/>
    </location>
</feature>
<evidence type="ECO:0000256" key="4">
    <source>
        <dbReference type="SAM" id="MobiDB-lite"/>
    </source>
</evidence>
<dbReference type="AlphaFoldDB" id="A0A917R387"/>
<comment type="caution">
    <text evidence="6">The sequence shown here is derived from an EMBL/GenBank/DDBJ whole genome shotgun (WGS) entry which is preliminary data.</text>
</comment>
<dbReference type="Proteomes" id="UP000645217">
    <property type="component" value="Unassembled WGS sequence"/>
</dbReference>
<proteinExistence type="predicted"/>
<dbReference type="Gene3D" id="1.10.730.10">
    <property type="entry name" value="Isoleucyl-tRNA Synthetase, Domain 1"/>
    <property type="match status" value="1"/>
</dbReference>
<keyword evidence="1" id="KW-0436">Ligase</keyword>
<dbReference type="Pfam" id="PF05746">
    <property type="entry name" value="DALR_1"/>
    <property type="match status" value="1"/>
</dbReference>
<keyword evidence="2" id="KW-0547">Nucleotide-binding</keyword>
<dbReference type="InterPro" id="IPR009080">
    <property type="entry name" value="tRNAsynth_Ia_anticodon-bd"/>
</dbReference>
<gene>
    <name evidence="6" type="ORF">GCM10007964_30320</name>
</gene>
<organism evidence="6 7">
    <name type="scientific">Sphaerisporangium melleum</name>
    <dbReference type="NCBI Taxonomy" id="321316"/>
    <lineage>
        <taxon>Bacteria</taxon>
        <taxon>Bacillati</taxon>
        <taxon>Actinomycetota</taxon>
        <taxon>Actinomycetes</taxon>
        <taxon>Streptosporangiales</taxon>
        <taxon>Streptosporangiaceae</taxon>
        <taxon>Sphaerisporangium</taxon>
    </lineage>
</organism>
<feature type="domain" description="DALR anticodon binding" evidence="5">
    <location>
        <begin position="133"/>
        <end position="293"/>
    </location>
</feature>
<name>A0A917R387_9ACTN</name>
<evidence type="ECO:0000313" key="7">
    <source>
        <dbReference type="Proteomes" id="UP000645217"/>
    </source>
</evidence>
<reference evidence="6" key="2">
    <citation type="submission" date="2020-09" db="EMBL/GenBank/DDBJ databases">
        <authorList>
            <person name="Sun Q."/>
            <person name="Ohkuma M."/>
        </authorList>
    </citation>
    <scope>NUCLEOTIDE SEQUENCE</scope>
    <source>
        <strain evidence="6">JCM 13064</strain>
    </source>
</reference>
<reference evidence="6" key="1">
    <citation type="journal article" date="2014" name="Int. J. Syst. Evol. Microbiol.">
        <title>Complete genome sequence of Corynebacterium casei LMG S-19264T (=DSM 44701T), isolated from a smear-ripened cheese.</title>
        <authorList>
            <consortium name="US DOE Joint Genome Institute (JGI-PGF)"/>
            <person name="Walter F."/>
            <person name="Albersmeier A."/>
            <person name="Kalinowski J."/>
            <person name="Ruckert C."/>
        </authorList>
    </citation>
    <scope>NUCLEOTIDE SEQUENCE</scope>
    <source>
        <strain evidence="6">JCM 13064</strain>
    </source>
</reference>
<dbReference type="GO" id="GO:0004814">
    <property type="term" value="F:arginine-tRNA ligase activity"/>
    <property type="evidence" value="ECO:0007669"/>
    <property type="project" value="InterPro"/>
</dbReference>
<evidence type="ECO:0000256" key="2">
    <source>
        <dbReference type="ARBA" id="ARBA00022741"/>
    </source>
</evidence>
<protein>
    <recommendedName>
        <fullName evidence="5">DALR anticodon binding domain-containing protein</fullName>
    </recommendedName>
</protein>
<evidence type="ECO:0000256" key="1">
    <source>
        <dbReference type="ARBA" id="ARBA00022598"/>
    </source>
</evidence>
<dbReference type="EMBL" id="BMNT01000015">
    <property type="protein sequence ID" value="GGK85696.1"/>
    <property type="molecule type" value="Genomic_DNA"/>
</dbReference>
<dbReference type="GO" id="GO:0005524">
    <property type="term" value="F:ATP binding"/>
    <property type="evidence" value="ECO:0007669"/>
    <property type="project" value="UniProtKB-KW"/>
</dbReference>
<dbReference type="SUPFAM" id="SSF47323">
    <property type="entry name" value="Anticodon-binding domain of a subclass of class I aminoacyl-tRNA synthetases"/>
    <property type="match status" value="1"/>
</dbReference>
<feature type="region of interest" description="Disordered" evidence="4">
    <location>
        <begin position="208"/>
        <end position="229"/>
    </location>
</feature>
<keyword evidence="7" id="KW-1185">Reference proteome</keyword>
<evidence type="ECO:0000313" key="6">
    <source>
        <dbReference type="EMBL" id="GGK85696.1"/>
    </source>
</evidence>
<evidence type="ECO:0000259" key="5">
    <source>
        <dbReference type="SMART" id="SM00836"/>
    </source>
</evidence>
<dbReference type="SMART" id="SM00836">
    <property type="entry name" value="DALR_1"/>
    <property type="match status" value="1"/>
</dbReference>
<dbReference type="InterPro" id="IPR008909">
    <property type="entry name" value="DALR_anticod-bd"/>
</dbReference>
<dbReference type="GO" id="GO:0006420">
    <property type="term" value="P:arginyl-tRNA aminoacylation"/>
    <property type="evidence" value="ECO:0007669"/>
    <property type="project" value="InterPro"/>
</dbReference>
<keyword evidence="3" id="KW-0067">ATP-binding</keyword>
<feature type="compositionally biased region" description="Gly residues" evidence="4">
    <location>
        <begin position="174"/>
        <end position="184"/>
    </location>
</feature>
<accession>A0A917R387</accession>
<sequence>MKALRDVLGAPPVPDGSWEREAVYVSPAALRLGRLKGREGAPVLEVAEGLAARVRAVPGVRAVRVRPPGFLVIEVAVPGEIVREILAETAVGPRPALPSERVAIGPDDAGPAVRGSSVWADAPRTWGNPGFVVRYAYVRAGWVQRWARDLGMTAVSGDGSGARATRVSRDQWGDPGGPGEGGGFRPELLGDPRDRAVLRVLAELPSRRAERDPARGRRPGGGREEPGRGAGWVAYLERLAETYHDAFEHAPALPKGGEEPTATHVARLWMAQAVRKVLGEGLTGLGVAPPAKI</sequence>